<reference evidence="1" key="2">
    <citation type="journal article" date="2021" name="Microbiome">
        <title>Successional dynamics and alternative stable states in a saline activated sludge microbial community over 9 years.</title>
        <authorList>
            <person name="Wang Y."/>
            <person name="Ye J."/>
            <person name="Ju F."/>
            <person name="Liu L."/>
            <person name="Boyd J.A."/>
            <person name="Deng Y."/>
            <person name="Parks D.H."/>
            <person name="Jiang X."/>
            <person name="Yin X."/>
            <person name="Woodcroft B.J."/>
            <person name="Tyson G.W."/>
            <person name="Hugenholtz P."/>
            <person name="Polz M.F."/>
            <person name="Zhang T."/>
        </authorList>
    </citation>
    <scope>NUCLEOTIDE SEQUENCE</scope>
    <source>
        <strain evidence="1">HKST-UBA11</strain>
    </source>
</reference>
<comment type="caution">
    <text evidence="1">The sequence shown here is derived from an EMBL/GenBank/DDBJ whole genome shotgun (WGS) entry which is preliminary data.</text>
</comment>
<organism evidence="1 2">
    <name type="scientific">Candidatus Dojkabacteria bacterium</name>
    <dbReference type="NCBI Taxonomy" id="2099670"/>
    <lineage>
        <taxon>Bacteria</taxon>
        <taxon>Candidatus Dojkabacteria</taxon>
    </lineage>
</organism>
<accession>A0A955RKX9</accession>
<gene>
    <name evidence="1" type="ORF">KC717_06470</name>
</gene>
<dbReference type="EMBL" id="JAGQLH010000110">
    <property type="protein sequence ID" value="MCA9386260.1"/>
    <property type="molecule type" value="Genomic_DNA"/>
</dbReference>
<feature type="non-terminal residue" evidence="1">
    <location>
        <position position="1"/>
    </location>
</feature>
<proteinExistence type="predicted"/>
<evidence type="ECO:0000313" key="1">
    <source>
        <dbReference type="EMBL" id="MCA9386260.1"/>
    </source>
</evidence>
<protein>
    <submittedName>
        <fullName evidence="1">Uncharacterized protein</fullName>
    </submittedName>
</protein>
<dbReference type="AlphaFoldDB" id="A0A955RKX9"/>
<reference evidence="1" key="1">
    <citation type="submission" date="2020-04" db="EMBL/GenBank/DDBJ databases">
        <authorList>
            <person name="Zhang T."/>
        </authorList>
    </citation>
    <scope>NUCLEOTIDE SEQUENCE</scope>
    <source>
        <strain evidence="1">HKST-UBA11</strain>
    </source>
</reference>
<evidence type="ECO:0000313" key="2">
    <source>
        <dbReference type="Proteomes" id="UP000754563"/>
    </source>
</evidence>
<dbReference type="Proteomes" id="UP000754563">
    <property type="component" value="Unassembled WGS sequence"/>
</dbReference>
<sequence length="337" mass="39032">FEDLKSWIKKEPDFSERSFSYVFKRSLFNLAGVVCENLGYGKQFMSKAYEKGWGKYHEDYMGVVGDRKLTPEYFSETDVMISQKFAECLHHTSHYLAEREQEEKSPSVVEAGITMNNSFFELFKIFSDNFEMDDAEVTGLFRSLFGCVQMSKLFEKYSIAHEISGIFAPVQAYLELKNKYPTGGTFRLPTVEEDKKGVDLVWVSKDEKEQHVVQIKSNKNLAKGELKYFDLLNAKNEFNGYVDKNVKKEHRHKQKEDSIKLIKYAQEESTSKKATKPIWIFTSSVKFSKDELDAYALLVDSMQDSQKGVRPQRKFTVTPKLWLQDKDAHSHLVAMAQ</sequence>
<name>A0A955RKX9_9BACT</name>